<gene>
    <name evidence="1" type="ORF">MFMK1_000299</name>
</gene>
<protein>
    <submittedName>
        <fullName evidence="1">Uncharacterized protein</fullName>
    </submittedName>
</protein>
<keyword evidence="2" id="KW-1185">Reference proteome</keyword>
<dbReference type="RefSeq" id="WP_366923418.1">
    <property type="nucleotide sequence ID" value="NZ_CP121694.1"/>
</dbReference>
<evidence type="ECO:0000313" key="1">
    <source>
        <dbReference type="EMBL" id="WRO20524.1"/>
    </source>
</evidence>
<dbReference type="SUPFAM" id="SSF52540">
    <property type="entry name" value="P-loop containing nucleoside triphosphate hydrolases"/>
    <property type="match status" value="1"/>
</dbReference>
<dbReference type="EMBL" id="CP121694">
    <property type="protein sequence ID" value="WRO20524.1"/>
    <property type="molecule type" value="Genomic_DNA"/>
</dbReference>
<evidence type="ECO:0000313" key="2">
    <source>
        <dbReference type="Proteomes" id="UP001329915"/>
    </source>
</evidence>
<accession>A0AAU0UJZ4</accession>
<reference evidence="1 2" key="1">
    <citation type="submission" date="2023-04" db="EMBL/GenBank/DDBJ databases">
        <authorList>
            <person name="Hsu D."/>
        </authorList>
    </citation>
    <scope>NUCLEOTIDE SEQUENCE [LARGE SCALE GENOMIC DNA]</scope>
    <source>
        <strain evidence="1 2">MK1</strain>
    </source>
</reference>
<dbReference type="KEGG" id="dbc:MFMK1_000299"/>
<name>A0AAU0UJZ4_9FIRM</name>
<organism evidence="1 2">
    <name type="scientific">Metallumcola ferriviriculae</name>
    <dbReference type="NCBI Taxonomy" id="3039180"/>
    <lineage>
        <taxon>Bacteria</taxon>
        <taxon>Bacillati</taxon>
        <taxon>Bacillota</taxon>
        <taxon>Clostridia</taxon>
        <taxon>Neomoorellales</taxon>
        <taxon>Desulfitibacteraceae</taxon>
        <taxon>Metallumcola</taxon>
    </lineage>
</organism>
<dbReference type="Proteomes" id="UP001329915">
    <property type="component" value="Chromosome"/>
</dbReference>
<sequence>MQEVGTINKRVLEAYIGEYASGKSEMAINRAVELKQSGKNVTLVDLDLVEPFYTLRPIKLELESLGIDVIAWETRETMGLGEAGSILKPEMRWALRRETDVILDIGYGVEGARTLNLVEGAREESLKLFAVINISRPMTASVEDIVEYVLSLGTVHGLINNTHLGDETDWEVIEEGAKILRQVSKEIGISVIFTAVDKKLKTTGKNKDSCGNPIKYIHRYMPRSFW</sequence>
<dbReference type="Gene3D" id="3.40.50.300">
    <property type="entry name" value="P-loop containing nucleotide triphosphate hydrolases"/>
    <property type="match status" value="1"/>
</dbReference>
<dbReference type="AlphaFoldDB" id="A0AAU0UJZ4"/>
<dbReference type="InterPro" id="IPR027417">
    <property type="entry name" value="P-loop_NTPase"/>
</dbReference>
<proteinExistence type="predicted"/>